<feature type="compositionally biased region" description="Basic and acidic residues" evidence="1">
    <location>
        <begin position="137"/>
        <end position="151"/>
    </location>
</feature>
<feature type="region of interest" description="Disordered" evidence="1">
    <location>
        <begin position="93"/>
        <end position="168"/>
    </location>
</feature>
<dbReference type="AlphaFoldDB" id="A0A8H4ANS0"/>
<gene>
    <name evidence="2" type="ORF">F8M41_016822</name>
</gene>
<evidence type="ECO:0000313" key="3">
    <source>
        <dbReference type="Proteomes" id="UP000439903"/>
    </source>
</evidence>
<evidence type="ECO:0000256" key="1">
    <source>
        <dbReference type="SAM" id="MobiDB-lite"/>
    </source>
</evidence>
<dbReference type="OrthoDB" id="2385582at2759"/>
<feature type="compositionally biased region" description="Basic and acidic residues" evidence="1">
    <location>
        <begin position="94"/>
        <end position="107"/>
    </location>
</feature>
<protein>
    <submittedName>
        <fullName evidence="2">Uncharacterized protein</fullName>
    </submittedName>
</protein>
<dbReference type="EMBL" id="WTPW01000373">
    <property type="protein sequence ID" value="KAF0517978.1"/>
    <property type="molecule type" value="Genomic_DNA"/>
</dbReference>
<reference evidence="2 3" key="1">
    <citation type="journal article" date="2019" name="Environ. Microbiol.">
        <title>At the nexus of three kingdoms: the genome of the mycorrhizal fungus Gigaspora margarita provides insights into plant, endobacterial and fungal interactions.</title>
        <authorList>
            <person name="Venice F."/>
            <person name="Ghignone S."/>
            <person name="Salvioli di Fossalunga A."/>
            <person name="Amselem J."/>
            <person name="Novero M."/>
            <person name="Xianan X."/>
            <person name="Sedzielewska Toro K."/>
            <person name="Morin E."/>
            <person name="Lipzen A."/>
            <person name="Grigoriev I.V."/>
            <person name="Henrissat B."/>
            <person name="Martin F.M."/>
            <person name="Bonfante P."/>
        </authorList>
    </citation>
    <scope>NUCLEOTIDE SEQUENCE [LARGE SCALE GENOMIC DNA]</scope>
    <source>
        <strain evidence="2 3">BEG34</strain>
    </source>
</reference>
<feature type="compositionally biased region" description="Polar residues" evidence="1">
    <location>
        <begin position="127"/>
        <end position="136"/>
    </location>
</feature>
<sequence>MSTQSTSTLKAFYNDTAIENWTRVNMEKYYRSKSGQKNRRKVLDCIKKDLEEVANLDDFDMARKKKAQHILDDWKTWTGQKNPKRSAAKIENFQVKHTEGTSTRKGEPSSAGMRLREKKKVGYFESPTMTDSSGSEYQDKPKKIKTNKETKISSSSPAGSLSSSQSSITRQTLDLVTDDDEVEQVQMSEEDFNKFTKAFQKLENTKKWGLTSGKPKKGDHLEGWILSCVWLFIDKAFENIEGVEAVRENLVASHHHLEKIREYGCEEVGKLYTGYNGTKILQDRRLKTPKMMMDQFDDLCIHMGSKEKKVRKLETIRFIHDFPYYCSD</sequence>
<accession>A0A8H4ANS0</accession>
<keyword evidence="3" id="KW-1185">Reference proteome</keyword>
<proteinExistence type="predicted"/>
<feature type="compositionally biased region" description="Low complexity" evidence="1">
    <location>
        <begin position="152"/>
        <end position="167"/>
    </location>
</feature>
<evidence type="ECO:0000313" key="2">
    <source>
        <dbReference type="EMBL" id="KAF0517978.1"/>
    </source>
</evidence>
<organism evidence="2 3">
    <name type="scientific">Gigaspora margarita</name>
    <dbReference type="NCBI Taxonomy" id="4874"/>
    <lineage>
        <taxon>Eukaryota</taxon>
        <taxon>Fungi</taxon>
        <taxon>Fungi incertae sedis</taxon>
        <taxon>Mucoromycota</taxon>
        <taxon>Glomeromycotina</taxon>
        <taxon>Glomeromycetes</taxon>
        <taxon>Diversisporales</taxon>
        <taxon>Gigasporaceae</taxon>
        <taxon>Gigaspora</taxon>
    </lineage>
</organism>
<name>A0A8H4ANS0_GIGMA</name>
<dbReference type="Proteomes" id="UP000439903">
    <property type="component" value="Unassembled WGS sequence"/>
</dbReference>
<comment type="caution">
    <text evidence="2">The sequence shown here is derived from an EMBL/GenBank/DDBJ whole genome shotgun (WGS) entry which is preliminary data.</text>
</comment>